<dbReference type="GO" id="GO:0001227">
    <property type="term" value="F:DNA-binding transcription repressor activity, RNA polymerase II-specific"/>
    <property type="evidence" value="ECO:0000266"/>
    <property type="project" value="RGD"/>
</dbReference>
<feature type="region of interest" description="Disordered" evidence="3">
    <location>
        <begin position="135"/>
        <end position="177"/>
    </location>
</feature>
<feature type="region of interest" description="Disordered" evidence="3">
    <location>
        <begin position="199"/>
        <end position="221"/>
    </location>
</feature>
<gene>
    <name evidence="4 6" type="primary">Msx1</name>
    <name evidence="4" type="ORF">rCG_35764</name>
</gene>
<dbReference type="GO" id="GO:0007507">
    <property type="term" value="P:heart development"/>
    <property type="evidence" value="ECO:0000266"/>
    <property type="project" value="RGD"/>
</dbReference>
<proteinExistence type="predicted"/>
<dbReference type="GO" id="GO:0010629">
    <property type="term" value="P:negative regulation of gene expression"/>
    <property type="evidence" value="ECO:0000266"/>
    <property type="project" value="RGD"/>
</dbReference>
<dbReference type="GO" id="GO:0042733">
    <property type="term" value="P:embryonic digit morphogenesis"/>
    <property type="evidence" value="ECO:0000266"/>
    <property type="project" value="RGD"/>
</dbReference>
<dbReference type="GO" id="GO:2001055">
    <property type="term" value="P:positive regulation of mesenchymal cell apoptotic process"/>
    <property type="evidence" value="ECO:0000266"/>
    <property type="project" value="RGD"/>
</dbReference>
<dbReference type="GO" id="GO:0000981">
    <property type="term" value="F:DNA-binding transcription factor activity, RNA polymerase II-specific"/>
    <property type="evidence" value="ECO:0000266"/>
    <property type="project" value="RGD"/>
</dbReference>
<dbReference type="GO" id="GO:0005654">
    <property type="term" value="C:nucleoplasm"/>
    <property type="evidence" value="ECO:0000266"/>
    <property type="project" value="RGD"/>
</dbReference>
<dbReference type="GO" id="GO:0030326">
    <property type="term" value="P:embryonic limb morphogenesis"/>
    <property type="evidence" value="ECO:0000266"/>
    <property type="project" value="RGD"/>
</dbReference>
<dbReference type="GO" id="GO:0021983">
    <property type="term" value="P:pituitary gland development"/>
    <property type="evidence" value="ECO:0000270"/>
    <property type="project" value="RGD"/>
</dbReference>
<dbReference type="GO" id="GO:0030513">
    <property type="term" value="P:positive regulation of BMP signaling pathway"/>
    <property type="evidence" value="ECO:0000266"/>
    <property type="project" value="RGD"/>
</dbReference>
<dbReference type="GO" id="GO:0003007">
    <property type="term" value="P:heart morphogenesis"/>
    <property type="evidence" value="ECO:0000266"/>
    <property type="project" value="RGD"/>
</dbReference>
<dbReference type="GO" id="GO:0030509">
    <property type="term" value="P:BMP signaling pathway"/>
    <property type="evidence" value="ECO:0000266"/>
    <property type="project" value="RGD"/>
</dbReference>
<dbReference type="GO" id="GO:0048863">
    <property type="term" value="P:stem cell differentiation"/>
    <property type="evidence" value="ECO:0000266"/>
    <property type="project" value="RGD"/>
</dbReference>
<evidence type="ECO:0000313" key="5">
    <source>
        <dbReference type="Proteomes" id="UP000234681"/>
    </source>
</evidence>
<evidence type="ECO:0000256" key="1">
    <source>
        <dbReference type="ARBA" id="ARBA00004123"/>
    </source>
</evidence>
<dbReference type="GO" id="GO:0034504">
    <property type="term" value="P:protein localization to nucleus"/>
    <property type="evidence" value="ECO:0000266"/>
    <property type="project" value="RGD"/>
</dbReference>
<comment type="subcellular location">
    <subcellularLocation>
        <location evidence="1">Nucleus</location>
    </subcellularLocation>
</comment>
<dbReference type="GO" id="GO:0042475">
    <property type="term" value="P:odontogenesis of dentin-containing tooth"/>
    <property type="evidence" value="ECO:0000266"/>
    <property type="project" value="RGD"/>
</dbReference>
<feature type="compositionally biased region" description="Low complexity" evidence="3">
    <location>
        <begin position="32"/>
        <end position="44"/>
    </location>
</feature>
<dbReference type="GO" id="GO:0045944">
    <property type="term" value="P:positive regulation of transcription by RNA polymerase II"/>
    <property type="evidence" value="ECO:0000266"/>
    <property type="project" value="RGD"/>
</dbReference>
<evidence type="ECO:0000313" key="4">
    <source>
        <dbReference type="EMBL" id="EDM00020.1"/>
    </source>
</evidence>
<name>A6IJV6_RAT</name>
<feature type="region of interest" description="Disordered" evidence="3">
    <location>
        <begin position="90"/>
        <end position="121"/>
    </location>
</feature>
<dbReference type="GO" id="GO:0001701">
    <property type="term" value="P:in utero embryonic development"/>
    <property type="evidence" value="ECO:0000266"/>
    <property type="project" value="RGD"/>
</dbReference>
<sequence>MAPAAAMTSLPLGVKVEDSAFAKPAGGGAGQAPGAAAATATAMGTDEEGAKPKVPASLLPFSVEALMADHRKPGAKESVLVASEGAQAAGGSVQHLGTRPGSLGAPDAPSSPRPLGHFSVGGLLKLPEDALVKAESPEKLDRTPWMQSPRFSPPPANQPQAQDALHHGSATGSGAQVPPEAVPVYCRARRVLQLAQPYRDPGEDLVPEPPCQGQETAGGRVGEVEDGREANVAACGLRPLLSSWWPCSGGCSCRRLTLQCLWPFPARRAACSAGGTLHRPRRLQHVPPDIGGPRVTSLWCHPFPQPPLLAAGVLPRKLGCPTPPGPFS</sequence>
<dbReference type="GO" id="GO:0010463">
    <property type="term" value="P:mesenchymal cell proliferation"/>
    <property type="evidence" value="ECO:0000266"/>
    <property type="project" value="RGD"/>
</dbReference>
<dbReference type="GO" id="GO:0005634">
    <property type="term" value="C:nucleus"/>
    <property type="evidence" value="ECO:0000266"/>
    <property type="project" value="RGD"/>
</dbReference>
<dbReference type="GO" id="GO:0048839">
    <property type="term" value="P:inner ear development"/>
    <property type="evidence" value="ECO:0000266"/>
    <property type="project" value="RGD"/>
</dbReference>
<dbReference type="GO" id="GO:0035116">
    <property type="term" value="P:embryonic hindlimb morphogenesis"/>
    <property type="evidence" value="ECO:0000266"/>
    <property type="project" value="RGD"/>
</dbReference>
<dbReference type="GO" id="GO:1902255">
    <property type="term" value="P:positive regulation of intrinsic apoptotic signaling pathway by p53 class mediator"/>
    <property type="evidence" value="ECO:0000266"/>
    <property type="project" value="RGD"/>
</dbReference>
<dbReference type="GO" id="GO:0045787">
    <property type="term" value="P:positive regulation of cell cycle"/>
    <property type="evidence" value="ECO:0000266"/>
    <property type="project" value="RGD"/>
</dbReference>
<dbReference type="GO" id="GO:0009952">
    <property type="term" value="P:anterior/posterior pattern specification"/>
    <property type="evidence" value="ECO:0000266"/>
    <property type="project" value="RGD"/>
</dbReference>
<dbReference type="GO" id="GO:0090427">
    <property type="term" value="P:activation of meiosis"/>
    <property type="evidence" value="ECO:0000266"/>
    <property type="project" value="RGD"/>
</dbReference>
<dbReference type="GO" id="GO:0030900">
    <property type="term" value="P:forebrain development"/>
    <property type="evidence" value="ECO:0000266"/>
    <property type="project" value="RGD"/>
</dbReference>
<protein>
    <submittedName>
        <fullName evidence="4">Homeo box, msh-like 1, isoform CRA_a</fullName>
    </submittedName>
</protein>
<dbReference type="GO" id="GO:0071316">
    <property type="term" value="P:cellular response to nicotine"/>
    <property type="evidence" value="ECO:0000270"/>
    <property type="project" value="RGD"/>
</dbReference>
<dbReference type="AlphaFoldDB" id="A6IJV6"/>
<evidence type="ECO:0000256" key="3">
    <source>
        <dbReference type="SAM" id="MobiDB-lite"/>
    </source>
</evidence>
<dbReference type="GO" id="GO:0060349">
    <property type="term" value="P:bone morphogenesis"/>
    <property type="evidence" value="ECO:0000266"/>
    <property type="project" value="RGD"/>
</dbReference>
<dbReference type="InterPro" id="IPR050674">
    <property type="entry name" value="Msh_Homeobox_Regulators"/>
</dbReference>
<dbReference type="GO" id="GO:0060536">
    <property type="term" value="P:cartilage morphogenesis"/>
    <property type="evidence" value="ECO:0000266"/>
    <property type="project" value="RGD"/>
</dbReference>
<dbReference type="GO" id="GO:0061311">
    <property type="term" value="P:cell surface receptor signaling pathway involved in heart development"/>
    <property type="evidence" value="ECO:0000266"/>
    <property type="project" value="RGD"/>
</dbReference>
<dbReference type="GO" id="GO:0030308">
    <property type="term" value="P:negative regulation of cell growth"/>
    <property type="evidence" value="ECO:0000266"/>
    <property type="project" value="RGD"/>
</dbReference>
<dbReference type="GO" id="GO:0043584">
    <property type="term" value="P:nose development"/>
    <property type="evidence" value="ECO:0000266"/>
    <property type="project" value="RGD"/>
</dbReference>
<dbReference type="GO" id="GO:0035880">
    <property type="term" value="P:embryonic nail plate morphogenesis"/>
    <property type="evidence" value="ECO:0000266"/>
    <property type="project" value="RGD"/>
</dbReference>
<dbReference type="GO" id="GO:0030901">
    <property type="term" value="P:midbrain development"/>
    <property type="evidence" value="ECO:0000266"/>
    <property type="project" value="RGD"/>
</dbReference>
<dbReference type="GO" id="GO:0060021">
    <property type="term" value="P:roof of mouth development"/>
    <property type="evidence" value="ECO:0000266"/>
    <property type="project" value="RGD"/>
</dbReference>
<dbReference type="GO" id="GO:0002039">
    <property type="term" value="F:p53 binding"/>
    <property type="evidence" value="ECO:0000266"/>
    <property type="project" value="RGD"/>
</dbReference>
<accession>A6IJV6</accession>
<dbReference type="GO" id="GO:0000976">
    <property type="term" value="F:transcription cis-regulatory region binding"/>
    <property type="evidence" value="ECO:0000266"/>
    <property type="project" value="RGD"/>
</dbReference>
<dbReference type="EMBL" id="CH473963">
    <property type="protein sequence ID" value="EDM00020.1"/>
    <property type="molecule type" value="Genomic_DNA"/>
</dbReference>
<dbReference type="GO" id="GO:0000977">
    <property type="term" value="F:RNA polymerase II transcription regulatory region sequence-specific DNA binding"/>
    <property type="evidence" value="ECO:0000266"/>
    <property type="project" value="RGD"/>
</dbReference>
<dbReference type="GO" id="GO:0042474">
    <property type="term" value="P:middle ear morphogenesis"/>
    <property type="evidence" value="ECO:0000266"/>
    <property type="project" value="RGD"/>
</dbReference>
<reference evidence="5" key="1">
    <citation type="submission" date="2005-09" db="EMBL/GenBank/DDBJ databases">
        <authorList>
            <person name="Mural R.J."/>
            <person name="Li P.W."/>
            <person name="Adams M.D."/>
            <person name="Amanatides P.G."/>
            <person name="Baden-Tillson H."/>
            <person name="Barnstead M."/>
            <person name="Chin S.H."/>
            <person name="Dew I."/>
            <person name="Evans C.A."/>
            <person name="Ferriera S."/>
            <person name="Flanigan M."/>
            <person name="Fosler C."/>
            <person name="Glodek A."/>
            <person name="Gu Z."/>
            <person name="Holt R.A."/>
            <person name="Jennings D."/>
            <person name="Kraft C.L."/>
            <person name="Lu F."/>
            <person name="Nguyen T."/>
            <person name="Nusskern D.R."/>
            <person name="Pfannkoch C.M."/>
            <person name="Sitter C."/>
            <person name="Sutton G.G."/>
            <person name="Venter J.C."/>
            <person name="Wang Z."/>
            <person name="Woodage T."/>
            <person name="Zheng X.H."/>
            <person name="Zhong F."/>
        </authorList>
    </citation>
    <scope>NUCLEOTIDE SEQUENCE [LARGE SCALE GENOMIC DNA]</scope>
    <source>
        <strain>BN</strain>
        <strain evidence="5">Sprague-Dawley</strain>
    </source>
</reference>
<dbReference type="GO" id="GO:1990837">
    <property type="term" value="F:sequence-specific double-stranded DNA binding"/>
    <property type="evidence" value="ECO:0000266"/>
    <property type="project" value="RGD"/>
</dbReference>
<feature type="region of interest" description="Disordered" evidence="3">
    <location>
        <begin position="21"/>
        <end position="53"/>
    </location>
</feature>
<dbReference type="GO" id="GO:0003198">
    <property type="term" value="P:epithelial to mesenchymal transition involved in endocardial cushion formation"/>
    <property type="evidence" value="ECO:0000266"/>
    <property type="project" value="RGD"/>
</dbReference>
<dbReference type="PANTHER" id="PTHR24338:SF8">
    <property type="entry name" value="HOMEOBOX PROTEIN MSX-1"/>
    <property type="match status" value="1"/>
</dbReference>
<dbReference type="GO" id="GO:0060325">
    <property type="term" value="P:face morphogenesis"/>
    <property type="evidence" value="ECO:0000266"/>
    <property type="project" value="RGD"/>
</dbReference>
<dbReference type="GO" id="GO:0045892">
    <property type="term" value="P:negative regulation of DNA-templated transcription"/>
    <property type="evidence" value="ECO:0000266"/>
    <property type="project" value="RGD"/>
</dbReference>
<dbReference type="GO" id="GO:0001228">
    <property type="term" value="F:DNA-binding transcription activator activity, RNA polymerase II-specific"/>
    <property type="evidence" value="ECO:0000266"/>
    <property type="project" value="RGD"/>
</dbReference>
<dbReference type="GO" id="GO:0061180">
    <property type="term" value="P:mammary gland epithelium development"/>
    <property type="evidence" value="ECO:0000266"/>
    <property type="project" value="RGD"/>
</dbReference>
<dbReference type="GO" id="GO:0042476">
    <property type="term" value="P:odontogenesis"/>
    <property type="evidence" value="ECO:0000266"/>
    <property type="project" value="RGD"/>
</dbReference>
<dbReference type="GO" id="GO:0035115">
    <property type="term" value="P:embryonic forelimb morphogenesis"/>
    <property type="evidence" value="ECO:0000266"/>
    <property type="project" value="RGD"/>
</dbReference>
<dbReference type="GO" id="GO:0001837">
    <property type="term" value="P:epithelial to mesenchymal transition"/>
    <property type="evidence" value="ECO:0000266"/>
    <property type="project" value="RGD"/>
</dbReference>
<organism evidence="4 5">
    <name type="scientific">Rattus norvegicus</name>
    <name type="common">Rat</name>
    <dbReference type="NCBI Taxonomy" id="10116"/>
    <lineage>
        <taxon>Eukaryota</taxon>
        <taxon>Metazoa</taxon>
        <taxon>Chordata</taxon>
        <taxon>Craniata</taxon>
        <taxon>Vertebrata</taxon>
        <taxon>Euteleostomi</taxon>
        <taxon>Mammalia</taxon>
        <taxon>Eutheria</taxon>
        <taxon>Euarchontoglires</taxon>
        <taxon>Glires</taxon>
        <taxon>Rodentia</taxon>
        <taxon>Myomorpha</taxon>
        <taxon>Muroidea</taxon>
        <taxon>Muridae</taxon>
        <taxon>Murinae</taxon>
        <taxon>Rattus</taxon>
    </lineage>
</organism>
<dbReference type="RGD" id="620929">
    <property type="gene designation" value="Msx1"/>
</dbReference>
<evidence type="ECO:0000256" key="2">
    <source>
        <dbReference type="ARBA" id="ARBA00022473"/>
    </source>
</evidence>
<dbReference type="GO" id="GO:0000987">
    <property type="term" value="F:cis-regulatory region sequence-specific DNA binding"/>
    <property type="evidence" value="ECO:0000266"/>
    <property type="project" value="RGD"/>
</dbReference>
<keyword evidence="2" id="KW-0217">Developmental protein</keyword>
<dbReference type="GO" id="GO:0043066">
    <property type="term" value="P:negative regulation of apoptotic process"/>
    <property type="evidence" value="ECO:0000266"/>
    <property type="project" value="RGD"/>
</dbReference>
<dbReference type="GO" id="GO:0051216">
    <property type="term" value="P:cartilage development"/>
    <property type="evidence" value="ECO:0000315"/>
    <property type="project" value="RGD"/>
</dbReference>
<dbReference type="GO" id="GO:0043565">
    <property type="term" value="F:sequence-specific DNA binding"/>
    <property type="evidence" value="ECO:0000266"/>
    <property type="project" value="RGD"/>
</dbReference>
<dbReference type="GO" id="GO:0042482">
    <property type="term" value="P:positive regulation of odontogenesis"/>
    <property type="evidence" value="ECO:0000266"/>
    <property type="project" value="RGD"/>
</dbReference>
<dbReference type="AGR" id="RGD:620929"/>
<dbReference type="PANTHER" id="PTHR24338">
    <property type="entry name" value="HOMEOBOX PROTEIN MSX"/>
    <property type="match status" value="1"/>
</dbReference>
<evidence type="ECO:0000313" key="6">
    <source>
        <dbReference type="RGD" id="620929"/>
    </source>
</evidence>
<dbReference type="GO" id="GO:0007517">
    <property type="term" value="P:muscle organ development"/>
    <property type="evidence" value="ECO:0000266"/>
    <property type="project" value="RGD"/>
</dbReference>
<dbReference type="GO" id="GO:0008285">
    <property type="term" value="P:negative regulation of cell population proliferation"/>
    <property type="evidence" value="ECO:0000266"/>
    <property type="project" value="RGD"/>
</dbReference>
<dbReference type="GO" id="GO:0050821">
    <property type="term" value="P:protein stabilization"/>
    <property type="evidence" value="ECO:0000266"/>
    <property type="project" value="RGD"/>
</dbReference>
<dbReference type="GO" id="GO:0034399">
    <property type="term" value="C:nuclear periphery"/>
    <property type="evidence" value="ECO:0000266"/>
    <property type="project" value="RGD"/>
</dbReference>
<dbReference type="GO" id="GO:0042481">
    <property type="term" value="P:regulation of odontogenesis"/>
    <property type="evidence" value="ECO:0000266"/>
    <property type="project" value="RGD"/>
</dbReference>
<dbReference type="GO" id="GO:0000902">
    <property type="term" value="P:cell morphogenesis"/>
    <property type="evidence" value="ECO:0000266"/>
    <property type="project" value="RGD"/>
</dbReference>
<dbReference type="GO" id="GO:0023019">
    <property type="term" value="P:signal transduction involved in regulation of gene expression"/>
    <property type="evidence" value="ECO:0000266"/>
    <property type="project" value="RGD"/>
</dbReference>
<dbReference type="GO" id="GO:0051154">
    <property type="term" value="P:negative regulation of striated muscle cell differentiation"/>
    <property type="evidence" value="ECO:0000266"/>
    <property type="project" value="RGD"/>
</dbReference>
<dbReference type="GO" id="GO:0005667">
    <property type="term" value="C:transcription regulator complex"/>
    <property type="evidence" value="ECO:0000266"/>
    <property type="project" value="RGD"/>
</dbReference>
<dbReference type="Proteomes" id="UP000234681">
    <property type="component" value="Chromosome 14"/>
</dbReference>
<dbReference type="GO" id="GO:0000122">
    <property type="term" value="P:negative regulation of transcription by RNA polymerase II"/>
    <property type="evidence" value="ECO:0000266"/>
    <property type="project" value="RGD"/>
</dbReference>
<dbReference type="GO" id="GO:1901330">
    <property type="term" value="P:negative regulation of odontoblast differentiation"/>
    <property type="evidence" value="ECO:0000266"/>
    <property type="project" value="RGD"/>
</dbReference>